<protein>
    <submittedName>
        <fullName evidence="1">Uncharacterized protein</fullName>
    </submittedName>
</protein>
<dbReference type="EMBL" id="CATQJA010000445">
    <property type="protein sequence ID" value="CAJ0560441.1"/>
    <property type="molecule type" value="Genomic_DNA"/>
</dbReference>
<evidence type="ECO:0000313" key="2">
    <source>
        <dbReference type="EMBL" id="CAJ0571459.1"/>
    </source>
</evidence>
<dbReference type="Proteomes" id="UP001177023">
    <property type="component" value="Unassembled WGS sequence"/>
</dbReference>
<dbReference type="Gene3D" id="3.90.226.10">
    <property type="entry name" value="2-enoyl-CoA Hydratase, Chain A, domain 1"/>
    <property type="match status" value="1"/>
</dbReference>
<evidence type="ECO:0000313" key="3">
    <source>
        <dbReference type="Proteomes" id="UP001177023"/>
    </source>
</evidence>
<reference evidence="1" key="1">
    <citation type="submission" date="2023-06" db="EMBL/GenBank/DDBJ databases">
        <authorList>
            <person name="Delattre M."/>
        </authorList>
    </citation>
    <scope>NUCLEOTIDE SEQUENCE</scope>
    <source>
        <strain evidence="1">AF72</strain>
    </source>
</reference>
<comment type="caution">
    <text evidence="1">The sequence shown here is derived from an EMBL/GenBank/DDBJ whole genome shotgun (WGS) entry which is preliminary data.</text>
</comment>
<keyword evidence="3" id="KW-1185">Reference proteome</keyword>
<accession>A0AA36C6V4</accession>
<gene>
    <name evidence="1" type="ORF">MSPICULIGERA_LOCUS1558</name>
    <name evidence="2" type="ORF">MSPICULIGERA_LOCUS9864</name>
</gene>
<sequence length="97" mass="10754">MGYSRTLESLATAAVMDAERLKQIGFIQHIYANDQDFEAYLKKFMAIDIEPIKGLKKAASALHTRDSEAFNVERSVFASLWGGPLQLAALAANKKHN</sequence>
<name>A0AA36C6V4_9BILA</name>
<proteinExistence type="predicted"/>
<dbReference type="EMBL" id="CATQJA010002567">
    <property type="protein sequence ID" value="CAJ0571459.1"/>
    <property type="molecule type" value="Genomic_DNA"/>
</dbReference>
<feature type="non-terminal residue" evidence="1">
    <location>
        <position position="1"/>
    </location>
</feature>
<dbReference type="InterPro" id="IPR029045">
    <property type="entry name" value="ClpP/crotonase-like_dom_sf"/>
</dbReference>
<evidence type="ECO:0000313" key="1">
    <source>
        <dbReference type="EMBL" id="CAJ0560441.1"/>
    </source>
</evidence>
<dbReference type="SUPFAM" id="SSF52096">
    <property type="entry name" value="ClpP/crotonase"/>
    <property type="match status" value="1"/>
</dbReference>
<dbReference type="AlphaFoldDB" id="A0AA36C6V4"/>
<organism evidence="1 3">
    <name type="scientific">Mesorhabditis spiculigera</name>
    <dbReference type="NCBI Taxonomy" id="96644"/>
    <lineage>
        <taxon>Eukaryota</taxon>
        <taxon>Metazoa</taxon>
        <taxon>Ecdysozoa</taxon>
        <taxon>Nematoda</taxon>
        <taxon>Chromadorea</taxon>
        <taxon>Rhabditida</taxon>
        <taxon>Rhabditina</taxon>
        <taxon>Rhabditomorpha</taxon>
        <taxon>Rhabditoidea</taxon>
        <taxon>Rhabditidae</taxon>
        <taxon>Mesorhabditinae</taxon>
        <taxon>Mesorhabditis</taxon>
    </lineage>
</organism>